<dbReference type="InterPro" id="IPR029058">
    <property type="entry name" value="AB_hydrolase_fold"/>
</dbReference>
<feature type="domain" description="AB hydrolase-1" evidence="3">
    <location>
        <begin position="39"/>
        <end position="286"/>
    </location>
</feature>
<evidence type="ECO:0000256" key="2">
    <source>
        <dbReference type="SAM" id="MobiDB-lite"/>
    </source>
</evidence>
<keyword evidence="5" id="KW-1185">Reference proteome</keyword>
<dbReference type="PANTHER" id="PTHR43798:SF31">
    <property type="entry name" value="AB HYDROLASE SUPERFAMILY PROTEIN YCLE"/>
    <property type="match status" value="1"/>
</dbReference>
<sequence>MNPTVPRDCVLPDPAAVHRVRSADGTALNVEEYGPDGAPIVVLAHGWTCATTFWAPVVNRLAAEFRLVAYDQRGHGRSETPATTAGYGTDKLADDLEAVLLATVPAGQRAVLAGHSMGGMTIMAAADRPEVAARTAAALLASTGAGDLVAELAVVPAAVRHAGARRFLHRQILRSRLPLGPVTAVSRAALKYATMGPAAPADRVAACAQIVHACPTAVRHRWAGVLETLDVRPGLAHLTAPTAVVVGTHDRLTPPVLARRIAAALPNPQGLLELPGTGHMSPVERPTDIATEIRRLATLAAPHPPAAGSARPSAGGTAVAGVSAAPPSVGPVQPAAPAPPAASSAKLSAGTVGASSAPPAAGSAQPPAGTEAAAGVSAAPPSAGATASALPPAAGSAKPSGAAAGTSAAPSVRTAPTVVEESAS</sequence>
<dbReference type="InterPro" id="IPR000073">
    <property type="entry name" value="AB_hydrolase_1"/>
</dbReference>
<dbReference type="Proteomes" id="UP001501752">
    <property type="component" value="Unassembled WGS sequence"/>
</dbReference>
<feature type="compositionally biased region" description="Low complexity" evidence="2">
    <location>
        <begin position="341"/>
        <end position="411"/>
    </location>
</feature>
<evidence type="ECO:0000259" key="3">
    <source>
        <dbReference type="Pfam" id="PF00561"/>
    </source>
</evidence>
<accession>A0ABP9EA04</accession>
<feature type="region of interest" description="Disordered" evidence="2">
    <location>
        <begin position="302"/>
        <end position="424"/>
    </location>
</feature>
<dbReference type="PRINTS" id="PR00111">
    <property type="entry name" value="ABHYDROLASE"/>
</dbReference>
<reference evidence="5" key="1">
    <citation type="journal article" date="2019" name="Int. J. Syst. Evol. Microbiol.">
        <title>The Global Catalogue of Microorganisms (GCM) 10K type strain sequencing project: providing services to taxonomists for standard genome sequencing and annotation.</title>
        <authorList>
            <consortium name="The Broad Institute Genomics Platform"/>
            <consortium name="The Broad Institute Genome Sequencing Center for Infectious Disease"/>
            <person name="Wu L."/>
            <person name="Ma J."/>
        </authorList>
    </citation>
    <scope>NUCLEOTIDE SEQUENCE [LARGE SCALE GENOMIC DNA]</scope>
    <source>
        <strain evidence="5">JCM 13006</strain>
    </source>
</reference>
<comment type="caution">
    <text evidence="4">The sequence shown here is derived from an EMBL/GenBank/DDBJ whole genome shotgun (WGS) entry which is preliminary data.</text>
</comment>
<keyword evidence="1" id="KW-0378">Hydrolase</keyword>
<evidence type="ECO:0000256" key="1">
    <source>
        <dbReference type="ARBA" id="ARBA00022801"/>
    </source>
</evidence>
<dbReference type="InterPro" id="IPR050266">
    <property type="entry name" value="AB_hydrolase_sf"/>
</dbReference>
<feature type="compositionally biased region" description="Low complexity" evidence="2">
    <location>
        <begin position="306"/>
        <end position="333"/>
    </location>
</feature>
<dbReference type="SUPFAM" id="SSF53474">
    <property type="entry name" value="alpha/beta-Hydrolases"/>
    <property type="match status" value="1"/>
</dbReference>
<dbReference type="Pfam" id="PF00561">
    <property type="entry name" value="Abhydrolase_1"/>
    <property type="match status" value="1"/>
</dbReference>
<dbReference type="Gene3D" id="3.40.50.1820">
    <property type="entry name" value="alpha/beta hydrolase"/>
    <property type="match status" value="1"/>
</dbReference>
<name>A0ABP9EA04_9ACTN</name>
<dbReference type="EMBL" id="BAABIS010000001">
    <property type="protein sequence ID" value="GAA4871582.1"/>
    <property type="molecule type" value="Genomic_DNA"/>
</dbReference>
<gene>
    <name evidence="4" type="ORF">GCM10023235_58160</name>
</gene>
<evidence type="ECO:0000313" key="4">
    <source>
        <dbReference type="EMBL" id="GAA4871582.1"/>
    </source>
</evidence>
<organism evidence="4 5">
    <name type="scientific">Kitasatospora terrestris</name>
    <dbReference type="NCBI Taxonomy" id="258051"/>
    <lineage>
        <taxon>Bacteria</taxon>
        <taxon>Bacillati</taxon>
        <taxon>Actinomycetota</taxon>
        <taxon>Actinomycetes</taxon>
        <taxon>Kitasatosporales</taxon>
        <taxon>Streptomycetaceae</taxon>
        <taxon>Kitasatospora</taxon>
    </lineage>
</organism>
<proteinExistence type="predicted"/>
<protein>
    <recommendedName>
        <fullName evidence="3">AB hydrolase-1 domain-containing protein</fullName>
    </recommendedName>
</protein>
<evidence type="ECO:0000313" key="5">
    <source>
        <dbReference type="Proteomes" id="UP001501752"/>
    </source>
</evidence>
<dbReference type="PANTHER" id="PTHR43798">
    <property type="entry name" value="MONOACYLGLYCEROL LIPASE"/>
    <property type="match status" value="1"/>
</dbReference>